<accession>A0AAF1C0A9</accession>
<evidence type="ECO:0000313" key="1">
    <source>
        <dbReference type="EMBL" id="WPF87397.1"/>
    </source>
</evidence>
<dbReference type="AlphaFoldDB" id="A0AAF1C0A9"/>
<name>A0AAF1C0A9_9CHRO</name>
<sequence>MIELVKDCNRLLILPCVEEVINTREIMESDRYQDWFPEWNYNEIIKEVFAPYLANGWEILDPCRTGDLTSGLLITDGEKVWWDEDYMVRDMLDIVLNQGRGYELVYIREMNPEQSQYRDEAIV</sequence>
<dbReference type="EMBL" id="CP138348">
    <property type="protein sequence ID" value="WPF87397.1"/>
    <property type="molecule type" value="Genomic_DNA"/>
</dbReference>
<organism evidence="1">
    <name type="scientific">Cyanobacterium aponinum AL20115</name>
    <dbReference type="NCBI Taxonomy" id="3090662"/>
    <lineage>
        <taxon>Bacteria</taxon>
        <taxon>Bacillati</taxon>
        <taxon>Cyanobacteriota</taxon>
        <taxon>Cyanophyceae</taxon>
        <taxon>Oscillatoriophycideae</taxon>
        <taxon>Chroococcales</taxon>
        <taxon>Geminocystaceae</taxon>
        <taxon>Cyanobacterium</taxon>
    </lineage>
</organism>
<gene>
    <name evidence="1" type="ORF">SAY89_11325</name>
</gene>
<protein>
    <submittedName>
        <fullName evidence="1">Uncharacterized protein</fullName>
    </submittedName>
</protein>
<reference evidence="1" key="1">
    <citation type="submission" date="2023-11" db="EMBL/GenBank/DDBJ databases">
        <title>Genome sequence of Cyanobacterium aponinum BCRC AL20115.</title>
        <authorList>
            <person name="Chang H.-Y."/>
            <person name="Lin K.-M."/>
            <person name="Hsueh H.-T."/>
            <person name="Chu H.-A."/>
            <person name="Kuo C.-H."/>
        </authorList>
    </citation>
    <scope>NUCLEOTIDE SEQUENCE</scope>
    <source>
        <strain evidence="1">AL20115</strain>
    </source>
</reference>
<proteinExistence type="predicted"/>
<dbReference type="RefSeq" id="WP_320000996.1">
    <property type="nucleotide sequence ID" value="NZ_CP138348.1"/>
</dbReference>